<accession>A0A5N8VCG3</accession>
<dbReference type="Gene3D" id="2.60.40.10">
    <property type="entry name" value="Immunoglobulins"/>
    <property type="match status" value="1"/>
</dbReference>
<evidence type="ECO:0000256" key="8">
    <source>
        <dbReference type="SAM" id="SignalP"/>
    </source>
</evidence>
<dbReference type="OrthoDB" id="614750at2"/>
<dbReference type="EMBL" id="VJZD01000060">
    <property type="protein sequence ID" value="MPY32941.1"/>
    <property type="molecule type" value="Genomic_DNA"/>
</dbReference>
<dbReference type="InterPro" id="IPR013783">
    <property type="entry name" value="Ig-like_fold"/>
</dbReference>
<sequence>MRSSLRSSLGLGVAFTVAGGLLSAVPAGASASSHDPEQRVIVQLAAASAAASRGRLTPSDTAAIGERRQEIGAEQKQFLRTATDAGVHPRIVRRLQLLTDAVAMSVPASEVKRLSDLPGVASVVPDTVVRTQSGDSVPLVGAPEAWRQKTPSGAVDGTGVTIAVIDSGIDYTHPDLGGGFGPGHKVVAGHDFVNNDDDPMDDNGHGTHVAGIAAARAAEPGGITGIAPGATLTAYKVVDDSGSGFTSDIIAGIEAATDPANPHRADVINMSLGTAGDGTDPLGQAAAAAVRAGVVVVAAAGNDGPNGWTVNSPAGADGVIAVGASTTNLSMPSLYTSGAKPQLLQSYRGALSANPPKKPVTADVVDIGAGGPDDWRRAGDVHGKMVLTSAYVPAKTGELTADQLSLSREAEKRGAIALIGGPGGGDAAPQAVPSEPGVATVSPSAASALQSGDSLRMDSLVTLGTDEFQYVTLQQRLAKGRLRLTLHGTDATDQIASFSSRGPTPRFGLKPDVVAPGVEIRSTVPTALWKPGQYRMSGTSMAAPHVAGAAALLRQLHPRQSPGQIKSELVGTARHLDDLPVTTQGSGRLDVVAAARSELTTSPATVSFGLADLSTTTVRAATTVTLTNTGDRSLRASLTATGSARVSPGRVTLPAHGTNEVTVTLTAARPAADTELDGAVVVKPERGPQISVPYLLPVLHLDTQASPDPSDGHTVVYVDSPTDLKAPPTVTVTSPRGTSHTYTAVFDHDHWYSRALEVSDAGVHHVETRATTAGGQVLVGSDSFEVTAPVSGVGRWRPVGPSSESGTLTQIPGRPGQAVLVQVGKAGVWFTADNGRTWSERGRLPVASADGHGKVIVDAHDPNRWWYAVDDSILDRTWILRTDDQGLSWRLLDTTTGLLQAFVADATTRTLVAVSEHGWQVSKDGGASWQQSSTDIDGFVSSAAVDGDDLYLSTAGAVWVRSGMTSGLLGPLRRIYQGTLIWNVVADAGTVAAYVVDQGVMVSSDRGATWDLTLNLPYTGNSVNADHGDLLISAGSDNVAYISHDHGRTWGDFPLPTRKTVLDDYDRWPDGSVTVSSEGDGLYRSTADGSGSHRIGVQGASVNALAVSGGNLLAATKMGIFHTALPVSSPEWGPSDAPGAYDSVVTQVTSGGKGSKVAWKVVNSSVTGEFHVERSDDGGRTWQERGTYSGAPLSLLADPADADRVYVSFSRFDKSGLYTTDDGGSSWRVLYQSRGYSALAADPAKSGRLWLGGPDGLFRSDDGGATVTKVADGLVSAIELDGSRLLVGGNGIRLSTDAGRTFRTADTGGLPTRVMDLQRVGRTLYAASGRYSSSGLLKNGRGVLRSTDGGVTWDNISGGLECTDVTSLAADPNGKTLYVGTVNGGVHRLDLRH</sequence>
<evidence type="ECO:0000256" key="7">
    <source>
        <dbReference type="RuleBase" id="RU003355"/>
    </source>
</evidence>
<feature type="domain" description="Peptidase S8/S53" evidence="9">
    <location>
        <begin position="157"/>
        <end position="585"/>
    </location>
</feature>
<keyword evidence="8" id="KW-0732">Signal</keyword>
<evidence type="ECO:0000256" key="6">
    <source>
        <dbReference type="PROSITE-ProRule" id="PRU01240"/>
    </source>
</evidence>
<dbReference type="PROSITE" id="PS00137">
    <property type="entry name" value="SUBTILASE_HIS"/>
    <property type="match status" value="1"/>
</dbReference>
<dbReference type="Gene3D" id="3.40.50.200">
    <property type="entry name" value="Peptidase S8/S53 domain"/>
    <property type="match status" value="2"/>
</dbReference>
<gene>
    <name evidence="10" type="ORF">FNH09_17230</name>
</gene>
<comment type="similarity">
    <text evidence="1 6 7">Belongs to the peptidase S8 family.</text>
</comment>
<evidence type="ECO:0000256" key="2">
    <source>
        <dbReference type="ARBA" id="ARBA00022670"/>
    </source>
</evidence>
<dbReference type="InterPro" id="IPR015500">
    <property type="entry name" value="Peptidase_S8_subtilisin-rel"/>
</dbReference>
<reference evidence="10 11" key="1">
    <citation type="submission" date="2019-07" db="EMBL/GenBank/DDBJ databases">
        <title>New species of Amycolatopsis and Streptomyces.</title>
        <authorList>
            <person name="Duangmal K."/>
            <person name="Teo W.F.A."/>
            <person name="Lipun K."/>
        </authorList>
    </citation>
    <scope>NUCLEOTIDE SEQUENCE [LARGE SCALE GENOMIC DNA]</scope>
    <source>
        <strain evidence="10 11">NBRC 109810</strain>
    </source>
</reference>
<feature type="signal peptide" evidence="8">
    <location>
        <begin position="1"/>
        <end position="29"/>
    </location>
</feature>
<dbReference type="PANTHER" id="PTHR43806">
    <property type="entry name" value="PEPTIDASE S8"/>
    <property type="match status" value="1"/>
</dbReference>
<evidence type="ECO:0000256" key="3">
    <source>
        <dbReference type="ARBA" id="ARBA00022801"/>
    </source>
</evidence>
<keyword evidence="4 6" id="KW-0720">Serine protease</keyword>
<dbReference type="Pfam" id="PF00082">
    <property type="entry name" value="Peptidase_S8"/>
    <property type="match status" value="1"/>
</dbReference>
<dbReference type="InterPro" id="IPR023828">
    <property type="entry name" value="Peptidase_S8_Ser-AS"/>
</dbReference>
<keyword evidence="2 6" id="KW-0645">Protease</keyword>
<dbReference type="Gene3D" id="2.130.10.10">
    <property type="entry name" value="YVTN repeat-like/Quinoprotein amine dehydrogenase"/>
    <property type="match status" value="4"/>
</dbReference>
<dbReference type="InterPro" id="IPR015943">
    <property type="entry name" value="WD40/YVTN_repeat-like_dom_sf"/>
</dbReference>
<dbReference type="GO" id="GO:0005975">
    <property type="term" value="P:carbohydrate metabolic process"/>
    <property type="evidence" value="ECO:0007669"/>
    <property type="project" value="UniProtKB-ARBA"/>
</dbReference>
<dbReference type="CDD" id="cd15482">
    <property type="entry name" value="Sialidase_non-viral"/>
    <property type="match status" value="2"/>
</dbReference>
<dbReference type="PANTHER" id="PTHR43806:SF65">
    <property type="entry name" value="SERINE PROTEASE APRX"/>
    <property type="match status" value="1"/>
</dbReference>
<dbReference type="PROSITE" id="PS00138">
    <property type="entry name" value="SUBTILASE_SER"/>
    <property type="match status" value="1"/>
</dbReference>
<dbReference type="SUPFAM" id="SSF52743">
    <property type="entry name" value="Subtilisin-like"/>
    <property type="match status" value="1"/>
</dbReference>
<dbReference type="GO" id="GO:0004252">
    <property type="term" value="F:serine-type endopeptidase activity"/>
    <property type="evidence" value="ECO:0007669"/>
    <property type="project" value="UniProtKB-UniRule"/>
</dbReference>
<feature type="active site" description="Charge relay system" evidence="5 6">
    <location>
        <position position="540"/>
    </location>
</feature>
<evidence type="ECO:0000256" key="1">
    <source>
        <dbReference type="ARBA" id="ARBA00011073"/>
    </source>
</evidence>
<feature type="chain" id="PRO_5038597499" evidence="8">
    <location>
        <begin position="30"/>
        <end position="1393"/>
    </location>
</feature>
<feature type="active site" description="Charge relay system" evidence="5 6">
    <location>
        <position position="166"/>
    </location>
</feature>
<keyword evidence="3 6" id="KW-0378">Hydrolase</keyword>
<dbReference type="InterPro" id="IPR022398">
    <property type="entry name" value="Peptidase_S8_His-AS"/>
</dbReference>
<dbReference type="InterPro" id="IPR000209">
    <property type="entry name" value="Peptidase_S8/S53_dom"/>
</dbReference>
<dbReference type="PRINTS" id="PR00723">
    <property type="entry name" value="SUBTILISIN"/>
</dbReference>
<dbReference type="PROSITE" id="PS00136">
    <property type="entry name" value="SUBTILASE_ASP"/>
    <property type="match status" value="1"/>
</dbReference>
<evidence type="ECO:0000313" key="11">
    <source>
        <dbReference type="Proteomes" id="UP000325849"/>
    </source>
</evidence>
<comment type="caution">
    <text evidence="10">The sequence shown here is derived from an EMBL/GenBank/DDBJ whole genome shotgun (WGS) entry which is preliminary data.</text>
</comment>
<feature type="active site" description="Charge relay system" evidence="5 6">
    <location>
        <position position="205"/>
    </location>
</feature>
<dbReference type="GO" id="GO:0006508">
    <property type="term" value="P:proteolysis"/>
    <property type="evidence" value="ECO:0007669"/>
    <property type="project" value="UniProtKB-KW"/>
</dbReference>
<dbReference type="InterPro" id="IPR023827">
    <property type="entry name" value="Peptidase_S8_Asp-AS"/>
</dbReference>
<protein>
    <submittedName>
        <fullName evidence="10">S8 family serine peptidase</fullName>
    </submittedName>
</protein>
<evidence type="ECO:0000256" key="4">
    <source>
        <dbReference type="ARBA" id="ARBA00022825"/>
    </source>
</evidence>
<dbReference type="SUPFAM" id="SSF110296">
    <property type="entry name" value="Oligoxyloglucan reducing end-specific cellobiohydrolase"/>
    <property type="match status" value="2"/>
</dbReference>
<name>A0A5N8VCG3_9ACTN</name>
<proteinExistence type="inferred from homology"/>
<dbReference type="Proteomes" id="UP000325849">
    <property type="component" value="Unassembled WGS sequence"/>
</dbReference>
<evidence type="ECO:0000259" key="9">
    <source>
        <dbReference type="Pfam" id="PF00082"/>
    </source>
</evidence>
<keyword evidence="11" id="KW-1185">Reference proteome</keyword>
<dbReference type="RefSeq" id="WP_152888808.1">
    <property type="nucleotide sequence ID" value="NZ_VJZD01000060.1"/>
</dbReference>
<organism evidence="10 11">
    <name type="scientific">Streptomyces adustus</name>
    <dbReference type="NCBI Taxonomy" id="1609272"/>
    <lineage>
        <taxon>Bacteria</taxon>
        <taxon>Bacillati</taxon>
        <taxon>Actinomycetota</taxon>
        <taxon>Actinomycetes</taxon>
        <taxon>Kitasatosporales</taxon>
        <taxon>Streptomycetaceae</taxon>
        <taxon>Streptomyces</taxon>
    </lineage>
</organism>
<dbReference type="PROSITE" id="PS51892">
    <property type="entry name" value="SUBTILASE"/>
    <property type="match status" value="1"/>
</dbReference>
<dbReference type="InterPro" id="IPR050131">
    <property type="entry name" value="Peptidase_S8_subtilisin-like"/>
</dbReference>
<evidence type="ECO:0000313" key="10">
    <source>
        <dbReference type="EMBL" id="MPY32941.1"/>
    </source>
</evidence>
<dbReference type="InterPro" id="IPR036852">
    <property type="entry name" value="Peptidase_S8/S53_dom_sf"/>
</dbReference>
<evidence type="ECO:0000256" key="5">
    <source>
        <dbReference type="PIRSR" id="PIRSR615500-1"/>
    </source>
</evidence>